<dbReference type="AlphaFoldDB" id="A0A8K0PDQ4"/>
<dbReference type="OrthoDB" id="6772689at2759"/>
<evidence type="ECO:0000313" key="2">
    <source>
        <dbReference type="EMBL" id="KAG8239569.1"/>
    </source>
</evidence>
<dbReference type="EMBL" id="KZ309710">
    <property type="protein sequence ID" value="KAG8239569.1"/>
    <property type="molecule type" value="Genomic_DNA"/>
</dbReference>
<name>A0A8K0PDQ4_LADFU</name>
<dbReference type="Proteomes" id="UP000792457">
    <property type="component" value="Unassembled WGS sequence"/>
</dbReference>
<reference evidence="2" key="1">
    <citation type="submission" date="2013-04" db="EMBL/GenBank/DDBJ databases">
        <authorList>
            <person name="Qu J."/>
            <person name="Murali S.C."/>
            <person name="Bandaranaike D."/>
            <person name="Bellair M."/>
            <person name="Blankenburg K."/>
            <person name="Chao H."/>
            <person name="Dinh H."/>
            <person name="Doddapaneni H."/>
            <person name="Downs B."/>
            <person name="Dugan-Rocha S."/>
            <person name="Elkadiri S."/>
            <person name="Gnanaolivu R.D."/>
            <person name="Hernandez B."/>
            <person name="Javaid M."/>
            <person name="Jayaseelan J.C."/>
            <person name="Lee S."/>
            <person name="Li M."/>
            <person name="Ming W."/>
            <person name="Munidasa M."/>
            <person name="Muniz J."/>
            <person name="Nguyen L."/>
            <person name="Ongeri F."/>
            <person name="Osuji N."/>
            <person name="Pu L.-L."/>
            <person name="Puazo M."/>
            <person name="Qu C."/>
            <person name="Quiroz J."/>
            <person name="Raj R."/>
            <person name="Weissenberger G."/>
            <person name="Xin Y."/>
            <person name="Zou X."/>
            <person name="Han Y."/>
            <person name="Richards S."/>
            <person name="Worley K."/>
            <person name="Muzny D."/>
            <person name="Gibbs R."/>
        </authorList>
    </citation>
    <scope>NUCLEOTIDE SEQUENCE</scope>
    <source>
        <strain evidence="2">Sampled in the wild</strain>
    </source>
</reference>
<gene>
    <name evidence="2" type="ORF">J437_LFUL019302</name>
</gene>
<protein>
    <submittedName>
        <fullName evidence="2">Uncharacterized protein</fullName>
    </submittedName>
</protein>
<feature type="region of interest" description="Disordered" evidence="1">
    <location>
        <begin position="380"/>
        <end position="433"/>
    </location>
</feature>
<sequence length="433" mass="49310">MPELCDLHVGNELKSIEPPMLEKATRISYQMKDQYYITLPSNSSMNSFPGNTTTSFRTQLPRRIELNGEWEVAVVEFQYPCSLLTITNGNNIIRIWGDQGKSEKFRIKPGNYESVSTVLHELNGIDKISSRFIFVMDINSHHVFINAGRDSANLIEGKPKKSYMTFSPKLALQLGFDPKLHVSVGSVSNHPANLFLGFPHQMLIYCDIVEQQFIGDTCAPLLRMVNMDTRKYVYGSQKLISFDSPHYVPLMRREFDNIEIDLRDDTGNRIPFEFGTSVNQAGKRISNVYRGIEYQRGHGIGSFLGGIFRSALPILSRGAKAVGKEILRTGVHLLGDVAQNKPIRESVLRRVDEAGDNLKRKAVDSIDKLMKGAGYKKRRIVNRGHSSSVSPRRRKPQRKRKPQKGKKKSKRKGKNIKRKVRRQSMKREIDIFD</sequence>
<keyword evidence="3" id="KW-1185">Reference proteome</keyword>
<organism evidence="2 3">
    <name type="scientific">Ladona fulva</name>
    <name type="common">Scarce chaser dragonfly</name>
    <name type="synonym">Libellula fulva</name>
    <dbReference type="NCBI Taxonomy" id="123851"/>
    <lineage>
        <taxon>Eukaryota</taxon>
        <taxon>Metazoa</taxon>
        <taxon>Ecdysozoa</taxon>
        <taxon>Arthropoda</taxon>
        <taxon>Hexapoda</taxon>
        <taxon>Insecta</taxon>
        <taxon>Pterygota</taxon>
        <taxon>Palaeoptera</taxon>
        <taxon>Odonata</taxon>
        <taxon>Epiprocta</taxon>
        <taxon>Anisoptera</taxon>
        <taxon>Libelluloidea</taxon>
        <taxon>Libellulidae</taxon>
        <taxon>Ladona</taxon>
    </lineage>
</organism>
<feature type="compositionally biased region" description="Basic residues" evidence="1">
    <location>
        <begin position="391"/>
        <end position="424"/>
    </location>
</feature>
<comment type="caution">
    <text evidence="2">The sequence shown here is derived from an EMBL/GenBank/DDBJ whole genome shotgun (WGS) entry which is preliminary data.</text>
</comment>
<evidence type="ECO:0000256" key="1">
    <source>
        <dbReference type="SAM" id="MobiDB-lite"/>
    </source>
</evidence>
<accession>A0A8K0PDQ4</accession>
<reference evidence="2" key="2">
    <citation type="submission" date="2017-10" db="EMBL/GenBank/DDBJ databases">
        <title>Ladona fulva Genome sequencing and assembly.</title>
        <authorList>
            <person name="Murali S."/>
            <person name="Richards S."/>
            <person name="Bandaranaike D."/>
            <person name="Bellair M."/>
            <person name="Blankenburg K."/>
            <person name="Chao H."/>
            <person name="Dinh H."/>
            <person name="Doddapaneni H."/>
            <person name="Dugan-Rocha S."/>
            <person name="Elkadiri S."/>
            <person name="Gnanaolivu R."/>
            <person name="Hernandez B."/>
            <person name="Skinner E."/>
            <person name="Javaid M."/>
            <person name="Lee S."/>
            <person name="Li M."/>
            <person name="Ming W."/>
            <person name="Munidasa M."/>
            <person name="Muniz J."/>
            <person name="Nguyen L."/>
            <person name="Hughes D."/>
            <person name="Osuji N."/>
            <person name="Pu L.-L."/>
            <person name="Puazo M."/>
            <person name="Qu C."/>
            <person name="Quiroz J."/>
            <person name="Raj R."/>
            <person name="Weissenberger G."/>
            <person name="Xin Y."/>
            <person name="Zou X."/>
            <person name="Han Y."/>
            <person name="Worley K."/>
            <person name="Muzny D."/>
            <person name="Gibbs R."/>
        </authorList>
    </citation>
    <scope>NUCLEOTIDE SEQUENCE</scope>
    <source>
        <strain evidence="2">Sampled in the wild</strain>
    </source>
</reference>
<evidence type="ECO:0000313" key="3">
    <source>
        <dbReference type="Proteomes" id="UP000792457"/>
    </source>
</evidence>
<proteinExistence type="predicted"/>